<dbReference type="InterPro" id="IPR027275">
    <property type="entry name" value="PRC-brl_dom"/>
</dbReference>
<dbReference type="Gene3D" id="2.30.30.240">
    <property type="entry name" value="PRC-barrel domain"/>
    <property type="match status" value="1"/>
</dbReference>
<accession>A0A365UAW5</accession>
<protein>
    <recommendedName>
        <fullName evidence="2">PRC-barrel domain-containing protein</fullName>
    </recommendedName>
</protein>
<feature type="domain" description="PRC-barrel" evidence="2">
    <location>
        <begin position="44"/>
        <end position="98"/>
    </location>
</feature>
<name>A0A365UAW5_9RHOB</name>
<dbReference type="InterPro" id="IPR011033">
    <property type="entry name" value="PRC_barrel-like_sf"/>
</dbReference>
<sequence>MQRLAPLAAAALALPALVQAQEDAIGEGRTGPVDTRDSEFLKVVEGIEVLNAEGTVVGEIDQVLIDDMGRPAGFILEIDGFLGILDRDVQVPMESLVWEESHYVTKMTETQLENLAPWDE</sequence>
<reference evidence="3 4" key="1">
    <citation type="submission" date="2018-07" db="EMBL/GenBank/DDBJ databases">
        <title>Rhodosalinus sp. strain E84T genomic sequence and assembly.</title>
        <authorList>
            <person name="Liu Z.-W."/>
            <person name="Lu D.-C."/>
        </authorList>
    </citation>
    <scope>NUCLEOTIDE SEQUENCE [LARGE SCALE GENOMIC DNA]</scope>
    <source>
        <strain evidence="3 4">E84</strain>
    </source>
</reference>
<keyword evidence="1" id="KW-0732">Signal</keyword>
<dbReference type="OrthoDB" id="6158291at2"/>
<keyword evidence="4" id="KW-1185">Reference proteome</keyword>
<organism evidence="3 4">
    <name type="scientific">Rhodosalinus halophilus</name>
    <dbReference type="NCBI Taxonomy" id="2259333"/>
    <lineage>
        <taxon>Bacteria</taxon>
        <taxon>Pseudomonadati</taxon>
        <taxon>Pseudomonadota</taxon>
        <taxon>Alphaproteobacteria</taxon>
        <taxon>Rhodobacterales</taxon>
        <taxon>Paracoccaceae</taxon>
        <taxon>Rhodosalinus</taxon>
    </lineage>
</organism>
<proteinExistence type="predicted"/>
<evidence type="ECO:0000313" key="4">
    <source>
        <dbReference type="Proteomes" id="UP000253370"/>
    </source>
</evidence>
<dbReference type="Proteomes" id="UP000253370">
    <property type="component" value="Unassembled WGS sequence"/>
</dbReference>
<feature type="signal peptide" evidence="1">
    <location>
        <begin position="1"/>
        <end position="20"/>
    </location>
</feature>
<dbReference type="Pfam" id="PF05239">
    <property type="entry name" value="PRC"/>
    <property type="match status" value="1"/>
</dbReference>
<comment type="caution">
    <text evidence="3">The sequence shown here is derived from an EMBL/GenBank/DDBJ whole genome shotgun (WGS) entry which is preliminary data.</text>
</comment>
<evidence type="ECO:0000256" key="1">
    <source>
        <dbReference type="SAM" id="SignalP"/>
    </source>
</evidence>
<evidence type="ECO:0000259" key="2">
    <source>
        <dbReference type="Pfam" id="PF05239"/>
    </source>
</evidence>
<dbReference type="EMBL" id="QNTQ01000006">
    <property type="protein sequence ID" value="RBI85588.1"/>
    <property type="molecule type" value="Genomic_DNA"/>
</dbReference>
<dbReference type="AlphaFoldDB" id="A0A365UAW5"/>
<gene>
    <name evidence="3" type="ORF">DRV85_07580</name>
</gene>
<dbReference type="SUPFAM" id="SSF50346">
    <property type="entry name" value="PRC-barrel domain"/>
    <property type="match status" value="1"/>
</dbReference>
<feature type="chain" id="PRO_5016976867" description="PRC-barrel domain-containing protein" evidence="1">
    <location>
        <begin position="21"/>
        <end position="120"/>
    </location>
</feature>
<dbReference type="RefSeq" id="WP_113288846.1">
    <property type="nucleotide sequence ID" value="NZ_QNTQ01000006.1"/>
</dbReference>
<evidence type="ECO:0000313" key="3">
    <source>
        <dbReference type="EMBL" id="RBI85588.1"/>
    </source>
</evidence>